<dbReference type="PANTHER" id="PTHR21310">
    <property type="entry name" value="AMINOGLYCOSIDE PHOSPHOTRANSFERASE-RELATED-RELATED"/>
    <property type="match status" value="1"/>
</dbReference>
<dbReference type="STRING" id="157838.AN964_02345"/>
<evidence type="ECO:0000313" key="3">
    <source>
        <dbReference type="Proteomes" id="UP000051888"/>
    </source>
</evidence>
<dbReference type="Gene3D" id="3.90.1200.10">
    <property type="match status" value="1"/>
</dbReference>
<dbReference type="SUPFAM" id="SSF56112">
    <property type="entry name" value="Protein kinase-like (PK-like)"/>
    <property type="match status" value="1"/>
</dbReference>
<dbReference type="Proteomes" id="UP000051888">
    <property type="component" value="Unassembled WGS sequence"/>
</dbReference>
<name>A0A0Q3WV18_9BACI</name>
<protein>
    <recommendedName>
        <fullName evidence="1">Aminoglycoside phosphotransferase domain-containing protein</fullName>
    </recommendedName>
</protein>
<dbReference type="EMBL" id="LJJC01000004">
    <property type="protein sequence ID" value="KQL52491.1"/>
    <property type="molecule type" value="Genomic_DNA"/>
</dbReference>
<dbReference type="InterPro" id="IPR011009">
    <property type="entry name" value="Kinase-like_dom_sf"/>
</dbReference>
<dbReference type="Pfam" id="PF01636">
    <property type="entry name" value="APH"/>
    <property type="match status" value="1"/>
</dbReference>
<dbReference type="PATRIC" id="fig|157838.3.peg.518"/>
<feature type="domain" description="Aminoglycoside phosphotransferase" evidence="1">
    <location>
        <begin position="32"/>
        <end position="254"/>
    </location>
</feature>
<accession>A0A0Q3WV18</accession>
<reference evidence="2 3" key="1">
    <citation type="submission" date="2015-09" db="EMBL/GenBank/DDBJ databases">
        <title>Genome sequencing project for genomic taxonomy and phylogenomics of Bacillus-like bacteria.</title>
        <authorList>
            <person name="Liu B."/>
            <person name="Wang J."/>
            <person name="Zhu Y."/>
            <person name="Liu G."/>
            <person name="Chen Q."/>
            <person name="Chen Z."/>
            <person name="Lan J."/>
            <person name="Che J."/>
            <person name="Ge C."/>
            <person name="Shi H."/>
            <person name="Pan Z."/>
            <person name="Liu X."/>
        </authorList>
    </citation>
    <scope>NUCLEOTIDE SEQUENCE [LARGE SCALE GENOMIC DNA]</scope>
    <source>
        <strain evidence="2 3">LMG 18435</strain>
    </source>
</reference>
<proteinExistence type="predicted"/>
<evidence type="ECO:0000259" key="1">
    <source>
        <dbReference type="Pfam" id="PF01636"/>
    </source>
</evidence>
<evidence type="ECO:0000313" key="2">
    <source>
        <dbReference type="EMBL" id="KQL52491.1"/>
    </source>
</evidence>
<dbReference type="RefSeq" id="WP_055738180.1">
    <property type="nucleotide sequence ID" value="NZ_JAAIWL010000007.1"/>
</dbReference>
<dbReference type="Gene3D" id="3.30.200.20">
    <property type="entry name" value="Phosphorylase Kinase, domain 1"/>
    <property type="match status" value="1"/>
</dbReference>
<dbReference type="OrthoDB" id="3806873at2"/>
<dbReference type="InterPro" id="IPR002575">
    <property type="entry name" value="Aminoglycoside_PTrfase"/>
</dbReference>
<dbReference type="InterPro" id="IPR051678">
    <property type="entry name" value="AGP_Transferase"/>
</dbReference>
<comment type="caution">
    <text evidence="2">The sequence shown here is derived from an EMBL/GenBank/DDBJ whole genome shotgun (WGS) entry which is preliminary data.</text>
</comment>
<gene>
    <name evidence="2" type="ORF">AN964_02345</name>
</gene>
<dbReference type="AlphaFoldDB" id="A0A0Q3WV18"/>
<sequence>MSPIWDPQVVVTETLATSLIEEQFPQLNPTKAEVIGEGFDNTVFKVNDEFIFRFPRRNVAAHLLETENRILPKLADKLPIPIPIPTFIGVPGESYPWSFTGYPIVHGTTPGILSNEKRMQSVEKLALFLKELHRFPVKDALHVKIPYDELNRLDIESRRPKLKENLQKASELGLFIAQKELEQFIESVSTDETNTECALVHGDLHTRNMLVDGEGKVSGIIDWGDTHIGNPAIDLSIVYTFIPPEGRYLFYSIYGTVDEQTENLAKFKAIYTTTLLLLYAYDNSNQLLIEECKEILRHLL</sequence>
<organism evidence="2 3">
    <name type="scientific">Heyndrickxia shackletonii</name>
    <dbReference type="NCBI Taxonomy" id="157838"/>
    <lineage>
        <taxon>Bacteria</taxon>
        <taxon>Bacillati</taxon>
        <taxon>Bacillota</taxon>
        <taxon>Bacilli</taxon>
        <taxon>Bacillales</taxon>
        <taxon>Bacillaceae</taxon>
        <taxon>Heyndrickxia</taxon>
    </lineage>
</organism>
<dbReference type="PANTHER" id="PTHR21310:SF42">
    <property type="entry name" value="BIFUNCTIONAL AAC_APH"/>
    <property type="match status" value="1"/>
</dbReference>
<keyword evidence="3" id="KW-1185">Reference proteome</keyword>